<dbReference type="OrthoDB" id="9758243at2"/>
<accession>A0A0P1EDN0</accession>
<dbReference type="Proteomes" id="UP000050783">
    <property type="component" value="Unassembled WGS sequence"/>
</dbReference>
<evidence type="ECO:0000313" key="2">
    <source>
        <dbReference type="Proteomes" id="UP000050783"/>
    </source>
</evidence>
<dbReference type="AlphaFoldDB" id="A0A0P1EDN0"/>
<evidence type="ECO:0000313" key="1">
    <source>
        <dbReference type="EMBL" id="CUH47432.1"/>
    </source>
</evidence>
<name>A0A0P1EDN0_9RHOB</name>
<dbReference type="RefSeq" id="WP_058277130.1">
    <property type="nucleotide sequence ID" value="NZ_CYPU01000024.1"/>
</dbReference>
<gene>
    <name evidence="1" type="ORF">RUA4292_01602</name>
</gene>
<protein>
    <submittedName>
        <fullName evidence="1">Uncharacterized protein</fullName>
    </submittedName>
</protein>
<organism evidence="1 2">
    <name type="scientific">Ruegeria atlantica</name>
    <dbReference type="NCBI Taxonomy" id="81569"/>
    <lineage>
        <taxon>Bacteria</taxon>
        <taxon>Pseudomonadati</taxon>
        <taxon>Pseudomonadota</taxon>
        <taxon>Alphaproteobacteria</taxon>
        <taxon>Rhodobacterales</taxon>
        <taxon>Roseobacteraceae</taxon>
        <taxon>Ruegeria</taxon>
    </lineage>
</organism>
<sequence length="254" mass="29362">MTFGRLDRDEIEKFAATFFKGELGGGDRAMSQGLVKQAVGRFEIEDDEGRQEEFRQLCRSYLRFYTFVSQVMNLADTWLEKLHVYLSWLVRMPPDRDVTPEIEVTDDMLTLQKFKIGEKKRSDASLSPGDHLALKAIEEFGAKPYTEDEQKELSEIVKAFNDRHGTDFTEANMLRYEGVKQNIMDDDLTEMLRNNAPDVVFNAFKQAYFMGAIKSFGSDAEMKNIFMQDEDVRERVIKHMFNRAMREARDGSAA</sequence>
<reference evidence="1 2" key="1">
    <citation type="submission" date="2015-09" db="EMBL/GenBank/DDBJ databases">
        <authorList>
            <consortium name="Swine Surveillance"/>
        </authorList>
    </citation>
    <scope>NUCLEOTIDE SEQUENCE [LARGE SCALE GENOMIC DNA]</scope>
    <source>
        <strain evidence="1 2">CECT 4292</strain>
    </source>
</reference>
<dbReference type="GeneID" id="55492846"/>
<proteinExistence type="predicted"/>
<dbReference type="EMBL" id="CYPU01000024">
    <property type="protein sequence ID" value="CUH47432.1"/>
    <property type="molecule type" value="Genomic_DNA"/>
</dbReference>